<sequence length="261" mass="28109">MHARYVRRGHASSQPFRGNTTTPAEVQGRFPATASDDMHSLTHTHALTHSLTHSSSKADVVVLVFPAFKHQYLDNQLPFPLGVMCTVPDAAKEGFHLAATGLEGGGERRGPPPCFRACKPVGRRGRRFSAKSAGCVWPVGVGGRAAVRNGPLGSGPKFQRLAIISARGPSGPPVGAHQHLERAGAGAPQPTTPASSIRWQRQVAWAGRLWSARALWGFGIRPDSGTPSPVLLVRYQRTWMDTSGGDSSSSRQVWVLVDRRF</sequence>
<dbReference type="Proteomes" id="UP001287286">
    <property type="component" value="Unassembled WGS sequence"/>
</dbReference>
<feature type="compositionally biased region" description="Polar residues" evidence="1">
    <location>
        <begin position="11"/>
        <end position="24"/>
    </location>
</feature>
<comment type="caution">
    <text evidence="2">The sequence shown here is derived from an EMBL/GenBank/DDBJ whole genome shotgun (WGS) entry which is preliminary data.</text>
</comment>
<protein>
    <submittedName>
        <fullName evidence="2">Uncharacterized protein</fullName>
    </submittedName>
</protein>
<proteinExistence type="predicted"/>
<evidence type="ECO:0000313" key="3">
    <source>
        <dbReference type="Proteomes" id="UP001287286"/>
    </source>
</evidence>
<keyword evidence="3" id="KW-1185">Reference proteome</keyword>
<evidence type="ECO:0000313" key="2">
    <source>
        <dbReference type="EMBL" id="KAK4081843.1"/>
    </source>
</evidence>
<accession>A0ABR0BJB7</accession>
<reference evidence="2 3" key="1">
    <citation type="journal article" date="2024" name="Microbiol. Resour. Announc.">
        <title>Genome annotations for the ascomycete fungi Trichoderma harzianum, Trichoderma aggressivum, and Purpureocillium lilacinum.</title>
        <authorList>
            <person name="Beijen E.P.W."/>
            <person name="Ohm R.A."/>
        </authorList>
    </citation>
    <scope>NUCLEOTIDE SEQUENCE [LARGE SCALE GENOMIC DNA]</scope>
    <source>
        <strain evidence="2 3">CBS 150709</strain>
    </source>
</reference>
<organism evidence="2 3">
    <name type="scientific">Purpureocillium lilacinum</name>
    <name type="common">Paecilomyces lilacinus</name>
    <dbReference type="NCBI Taxonomy" id="33203"/>
    <lineage>
        <taxon>Eukaryota</taxon>
        <taxon>Fungi</taxon>
        <taxon>Dikarya</taxon>
        <taxon>Ascomycota</taxon>
        <taxon>Pezizomycotina</taxon>
        <taxon>Sordariomycetes</taxon>
        <taxon>Hypocreomycetidae</taxon>
        <taxon>Hypocreales</taxon>
        <taxon>Ophiocordycipitaceae</taxon>
        <taxon>Purpureocillium</taxon>
    </lineage>
</organism>
<name>A0ABR0BJB7_PURLI</name>
<gene>
    <name evidence="2" type="ORF">Purlil1_11530</name>
</gene>
<dbReference type="EMBL" id="JAWRVI010000071">
    <property type="protein sequence ID" value="KAK4081843.1"/>
    <property type="molecule type" value="Genomic_DNA"/>
</dbReference>
<feature type="compositionally biased region" description="Basic residues" evidence="1">
    <location>
        <begin position="1"/>
        <end position="10"/>
    </location>
</feature>
<evidence type="ECO:0000256" key="1">
    <source>
        <dbReference type="SAM" id="MobiDB-lite"/>
    </source>
</evidence>
<feature type="region of interest" description="Disordered" evidence="1">
    <location>
        <begin position="1"/>
        <end position="26"/>
    </location>
</feature>